<gene>
    <name evidence="5" type="ORF">Xsto_01352</name>
</gene>
<protein>
    <submittedName>
        <fullName evidence="5">DNA polymerase III subunit epsilon</fullName>
    </submittedName>
</protein>
<accession>A0A2D0KSF2</accession>
<dbReference type="EMBL" id="NJAJ01000010">
    <property type="protein sequence ID" value="PHM66127.1"/>
    <property type="molecule type" value="Genomic_DNA"/>
</dbReference>
<dbReference type="PANTHER" id="PTHR30231:SF4">
    <property type="entry name" value="PROTEIN NEN2"/>
    <property type="match status" value="1"/>
</dbReference>
<dbReference type="PANTHER" id="PTHR30231">
    <property type="entry name" value="DNA POLYMERASE III SUBUNIT EPSILON"/>
    <property type="match status" value="1"/>
</dbReference>
<keyword evidence="6" id="KW-1185">Reference proteome</keyword>
<feature type="domain" description="Exonuclease" evidence="4">
    <location>
        <begin position="38"/>
        <end position="207"/>
    </location>
</feature>
<keyword evidence="1" id="KW-0540">Nuclease</keyword>
<dbReference type="GO" id="GO:0003676">
    <property type="term" value="F:nucleic acid binding"/>
    <property type="evidence" value="ECO:0007669"/>
    <property type="project" value="InterPro"/>
</dbReference>
<evidence type="ECO:0000256" key="1">
    <source>
        <dbReference type="ARBA" id="ARBA00022722"/>
    </source>
</evidence>
<dbReference type="InterPro" id="IPR013520">
    <property type="entry name" value="Ribonucl_H"/>
</dbReference>
<keyword evidence="2" id="KW-0378">Hydrolase</keyword>
<dbReference type="InterPro" id="IPR012337">
    <property type="entry name" value="RNaseH-like_sf"/>
</dbReference>
<evidence type="ECO:0000313" key="6">
    <source>
        <dbReference type="Proteomes" id="UP000222366"/>
    </source>
</evidence>
<keyword evidence="3" id="KW-0269">Exonuclease</keyword>
<reference evidence="5 6" key="1">
    <citation type="journal article" date="2017" name="Nat. Microbiol.">
        <title>Natural product diversity associated with the nematode symbionts Photorhabdus and Xenorhabdus.</title>
        <authorList>
            <person name="Tobias N.J."/>
            <person name="Wolff H."/>
            <person name="Djahanschiri B."/>
            <person name="Grundmann F."/>
            <person name="Kronenwerth M."/>
            <person name="Shi Y.M."/>
            <person name="Simonyi S."/>
            <person name="Grun P."/>
            <person name="Shapiro-Ilan D."/>
            <person name="Pidot S.J."/>
            <person name="Stinear T.P."/>
            <person name="Ebersberger I."/>
            <person name="Bode H.B."/>
        </authorList>
    </citation>
    <scope>NUCLEOTIDE SEQUENCE [LARGE SCALE GENOMIC DNA]</scope>
    <source>
        <strain evidence="5 6">DSM 17904</strain>
    </source>
</reference>
<dbReference type="GO" id="GO:0008408">
    <property type="term" value="F:3'-5' exonuclease activity"/>
    <property type="evidence" value="ECO:0007669"/>
    <property type="project" value="TreeGrafter"/>
</dbReference>
<evidence type="ECO:0000313" key="5">
    <source>
        <dbReference type="EMBL" id="PHM66127.1"/>
    </source>
</evidence>
<evidence type="ECO:0000259" key="4">
    <source>
        <dbReference type="SMART" id="SM00479"/>
    </source>
</evidence>
<evidence type="ECO:0000256" key="2">
    <source>
        <dbReference type="ARBA" id="ARBA00022801"/>
    </source>
</evidence>
<dbReference type="InterPro" id="IPR036397">
    <property type="entry name" value="RNaseH_sf"/>
</dbReference>
<sequence>MFDPEKYPDKATILKIIKEKKMFRERIITQAHQWITERAYILDTETTGLDKQAQVVEIAVTDIDGKEIFQRYLRPSVLIDPEAQAVHGITLSALSNEPQWPQIADELIPLLASRPLIIFNEKFDLRLIAQTAKAFAMYTRWIKQLQSQCAMELAAQFYGATNRYGTISLANAARAAGVSVKGKAHTAVVDCQTTAAVVRSIADLYSQLK</sequence>
<dbReference type="Gene3D" id="3.30.420.10">
    <property type="entry name" value="Ribonuclease H-like superfamily/Ribonuclease H"/>
    <property type="match status" value="1"/>
</dbReference>
<evidence type="ECO:0000256" key="3">
    <source>
        <dbReference type="ARBA" id="ARBA00022839"/>
    </source>
</evidence>
<dbReference type="GO" id="GO:0006259">
    <property type="term" value="P:DNA metabolic process"/>
    <property type="evidence" value="ECO:0007669"/>
    <property type="project" value="UniProtKB-ARBA"/>
</dbReference>
<dbReference type="AlphaFoldDB" id="A0A2D0KSF2"/>
<comment type="caution">
    <text evidence="5">The sequence shown here is derived from an EMBL/GenBank/DDBJ whole genome shotgun (WGS) entry which is preliminary data.</text>
</comment>
<organism evidence="5 6">
    <name type="scientific">Xenorhabdus stockiae</name>
    <dbReference type="NCBI Taxonomy" id="351614"/>
    <lineage>
        <taxon>Bacteria</taxon>
        <taxon>Pseudomonadati</taxon>
        <taxon>Pseudomonadota</taxon>
        <taxon>Gammaproteobacteria</taxon>
        <taxon>Enterobacterales</taxon>
        <taxon>Morganellaceae</taxon>
        <taxon>Xenorhabdus</taxon>
    </lineage>
</organism>
<dbReference type="Pfam" id="PF00929">
    <property type="entry name" value="RNase_T"/>
    <property type="match status" value="1"/>
</dbReference>
<name>A0A2D0KSF2_9GAMM</name>
<dbReference type="Proteomes" id="UP000222366">
    <property type="component" value="Unassembled WGS sequence"/>
</dbReference>
<dbReference type="SMART" id="SM00479">
    <property type="entry name" value="EXOIII"/>
    <property type="match status" value="1"/>
</dbReference>
<dbReference type="SUPFAM" id="SSF53098">
    <property type="entry name" value="Ribonuclease H-like"/>
    <property type="match status" value="1"/>
</dbReference>
<dbReference type="CDD" id="cd06127">
    <property type="entry name" value="DEDDh"/>
    <property type="match status" value="1"/>
</dbReference>
<proteinExistence type="predicted"/>